<name>A0ABP6UWE1_9PSEU</name>
<proteinExistence type="predicted"/>
<evidence type="ECO:0000313" key="1">
    <source>
        <dbReference type="EMBL" id="GAA3522958.1"/>
    </source>
</evidence>
<organism evidence="1 2">
    <name type="scientific">Amycolatopsis ultiminotia</name>
    <dbReference type="NCBI Taxonomy" id="543629"/>
    <lineage>
        <taxon>Bacteria</taxon>
        <taxon>Bacillati</taxon>
        <taxon>Actinomycetota</taxon>
        <taxon>Actinomycetes</taxon>
        <taxon>Pseudonocardiales</taxon>
        <taxon>Pseudonocardiaceae</taxon>
        <taxon>Amycolatopsis</taxon>
    </lineage>
</organism>
<reference evidence="2" key="1">
    <citation type="journal article" date="2019" name="Int. J. Syst. Evol. Microbiol.">
        <title>The Global Catalogue of Microorganisms (GCM) 10K type strain sequencing project: providing services to taxonomists for standard genome sequencing and annotation.</title>
        <authorList>
            <consortium name="The Broad Institute Genomics Platform"/>
            <consortium name="The Broad Institute Genome Sequencing Center for Infectious Disease"/>
            <person name="Wu L."/>
            <person name="Ma J."/>
        </authorList>
    </citation>
    <scope>NUCLEOTIDE SEQUENCE [LARGE SCALE GENOMIC DNA]</scope>
    <source>
        <strain evidence="2">JCM 16898</strain>
    </source>
</reference>
<evidence type="ECO:0000313" key="2">
    <source>
        <dbReference type="Proteomes" id="UP001500689"/>
    </source>
</evidence>
<keyword evidence="2" id="KW-1185">Reference proteome</keyword>
<protein>
    <submittedName>
        <fullName evidence="1">Uncharacterized protein</fullName>
    </submittedName>
</protein>
<comment type="caution">
    <text evidence="1">The sequence shown here is derived from an EMBL/GenBank/DDBJ whole genome shotgun (WGS) entry which is preliminary data.</text>
</comment>
<gene>
    <name evidence="1" type="ORF">GCM10022222_01080</name>
</gene>
<accession>A0ABP6UWE1</accession>
<dbReference type="EMBL" id="BAAAZN010000001">
    <property type="protein sequence ID" value="GAA3522958.1"/>
    <property type="molecule type" value="Genomic_DNA"/>
</dbReference>
<sequence length="129" mass="13139">MFEVVDLACEGGFSDAEVFGGVTEVGMSGNCEEPLDALFGSAGGEYGPHGGGECVGPTLVGEDVLVRGDAAAGRESELASVSSQIGCRDVEVGGDLDVSRASFSWLSVPGLAVKMSSDCPWSGSSRSWQ</sequence>
<dbReference type="Proteomes" id="UP001500689">
    <property type="component" value="Unassembled WGS sequence"/>
</dbReference>